<evidence type="ECO:0008006" key="4">
    <source>
        <dbReference type="Google" id="ProtNLM"/>
    </source>
</evidence>
<keyword evidence="3" id="KW-1185">Reference proteome</keyword>
<organism evidence="2 3">
    <name type="scientific">Hymenobacter artigasi</name>
    <dbReference type="NCBI Taxonomy" id="2719616"/>
    <lineage>
        <taxon>Bacteria</taxon>
        <taxon>Pseudomonadati</taxon>
        <taxon>Bacteroidota</taxon>
        <taxon>Cytophagia</taxon>
        <taxon>Cytophagales</taxon>
        <taxon>Hymenobacteraceae</taxon>
        <taxon>Hymenobacter</taxon>
    </lineage>
</organism>
<gene>
    <name evidence="2" type="ORF">HBN54_004098</name>
</gene>
<name>A0ABX1HMK0_9BACT</name>
<accession>A0ABX1HMK0</accession>
<dbReference type="RefSeq" id="WP_382214416.1">
    <property type="nucleotide sequence ID" value="NZ_JBHSRZ010000013.1"/>
</dbReference>
<sequence>MFVYNSSQDPLFKGNLLLFLQNAGRQQPDIRLHLITFEQVQYQLSASAQAQQSAEWAADNIIWHPLRWHSGSFKLLKKIYDLVIGLLLCLNLRMNGARSIMGLGTVAGSFALIIAKLLGLRYYGYQFEPHSEFMLDCNVWPASSMAYRGLHYLEGLTSRHADILSTGTHHMIARLAVEGSPARTYLLPSCVDDQRFQFSAVGRSQVRARYGLSEGQPVVLYLGKFGGIYYDDEIGEFFGALRRHLPALHMLVVTPDPPAHVEAGLQRAGLVPSSYTITRCAYEEVPDYISAADFGLVAVPPLPSQRFRSPIKVGEYLCCGLPYLVCRGVSEDDMVALRDRVGIVVEAFDPAAAQMAAPQLAAFLSEDKSTLRARCRTVGIAYRGLDQFLPVADEIFRQL</sequence>
<comment type="caution">
    <text evidence="2">The sequence shown here is derived from an EMBL/GenBank/DDBJ whole genome shotgun (WGS) entry which is preliminary data.</text>
</comment>
<dbReference type="Gene3D" id="3.40.50.2000">
    <property type="entry name" value="Glycogen Phosphorylase B"/>
    <property type="match status" value="1"/>
</dbReference>
<keyword evidence="1" id="KW-0812">Transmembrane</keyword>
<evidence type="ECO:0000256" key="1">
    <source>
        <dbReference type="SAM" id="Phobius"/>
    </source>
</evidence>
<dbReference type="SUPFAM" id="SSF53756">
    <property type="entry name" value="UDP-Glycosyltransferase/glycogen phosphorylase"/>
    <property type="match status" value="1"/>
</dbReference>
<keyword evidence="1" id="KW-0472">Membrane</keyword>
<feature type="transmembrane region" description="Helical" evidence="1">
    <location>
        <begin position="100"/>
        <end position="119"/>
    </location>
</feature>
<evidence type="ECO:0000313" key="2">
    <source>
        <dbReference type="EMBL" id="NKI91479.1"/>
    </source>
</evidence>
<keyword evidence="1" id="KW-1133">Transmembrane helix</keyword>
<dbReference type="Proteomes" id="UP000717634">
    <property type="component" value="Unassembled WGS sequence"/>
</dbReference>
<proteinExistence type="predicted"/>
<reference evidence="2 3" key="1">
    <citation type="submission" date="2020-03" db="EMBL/GenBank/DDBJ databases">
        <title>Genomic Encyclopedia of Type Strains, Phase IV (KMG-V): Genome sequencing to study the core and pangenomes of soil and plant-associated prokaryotes.</title>
        <authorList>
            <person name="Whitman W."/>
        </authorList>
    </citation>
    <scope>NUCLEOTIDE SEQUENCE [LARGE SCALE GENOMIC DNA]</scope>
    <source>
        <strain evidence="2 3">1B</strain>
    </source>
</reference>
<dbReference type="EMBL" id="JAAVTK010000017">
    <property type="protein sequence ID" value="NKI91479.1"/>
    <property type="molecule type" value="Genomic_DNA"/>
</dbReference>
<evidence type="ECO:0000313" key="3">
    <source>
        <dbReference type="Proteomes" id="UP000717634"/>
    </source>
</evidence>
<protein>
    <recommendedName>
        <fullName evidence="4">Glycosyltransferase</fullName>
    </recommendedName>
</protein>